<dbReference type="GO" id="GO:0006796">
    <property type="term" value="P:phosphate-containing compound metabolic process"/>
    <property type="evidence" value="ECO:0007669"/>
    <property type="project" value="UniProtKB-ARBA"/>
</dbReference>
<reference evidence="6" key="1">
    <citation type="submission" date="2024-07" db="EMBL/GenBank/DDBJ databases">
        <title>Two chromosome-level genome assemblies of Korean endemic species Abeliophyllum distichum and Forsythia ovata (Oleaceae).</title>
        <authorList>
            <person name="Jang H."/>
        </authorList>
    </citation>
    <scope>NUCLEOTIDE SEQUENCE [LARGE SCALE GENOMIC DNA]</scope>
</reference>
<evidence type="ECO:0000313" key="6">
    <source>
        <dbReference type="Proteomes" id="UP001604277"/>
    </source>
</evidence>
<dbReference type="InterPro" id="IPR007312">
    <property type="entry name" value="Phosphoesterase"/>
</dbReference>
<feature type="domain" description="Peptidase M41 FtsH extracellular" evidence="4">
    <location>
        <begin position="151"/>
        <end position="272"/>
    </location>
</feature>
<dbReference type="InterPro" id="IPR011546">
    <property type="entry name" value="Pept_M41_FtsH_extracell"/>
</dbReference>
<dbReference type="Pfam" id="PF06480">
    <property type="entry name" value="FtsH_ext"/>
    <property type="match status" value="1"/>
</dbReference>
<dbReference type="GO" id="GO:0006508">
    <property type="term" value="P:proteolysis"/>
    <property type="evidence" value="ECO:0007669"/>
    <property type="project" value="UniProtKB-KW"/>
</dbReference>
<feature type="compositionally biased region" description="Basic and acidic residues" evidence="3">
    <location>
        <begin position="88"/>
        <end position="107"/>
    </location>
</feature>
<dbReference type="Proteomes" id="UP001604277">
    <property type="component" value="Unassembled WGS sequence"/>
</dbReference>
<keyword evidence="5" id="KW-0482">Metalloprotease</keyword>
<dbReference type="InterPro" id="IPR017850">
    <property type="entry name" value="Alkaline_phosphatase_core_sf"/>
</dbReference>
<dbReference type="GO" id="GO:0042578">
    <property type="term" value="F:phosphoric ester hydrolase activity"/>
    <property type="evidence" value="ECO:0007669"/>
    <property type="project" value="UniProtKB-ARBA"/>
</dbReference>
<keyword evidence="6" id="KW-1185">Reference proteome</keyword>
<feature type="region of interest" description="Disordered" evidence="3">
    <location>
        <begin position="88"/>
        <end position="123"/>
    </location>
</feature>
<dbReference type="GO" id="GO:0008237">
    <property type="term" value="F:metallopeptidase activity"/>
    <property type="evidence" value="ECO:0007669"/>
    <property type="project" value="UniProtKB-KW"/>
</dbReference>
<sequence>MATIEPFPPIIHRQFSMYTYNNPNYLYRYSFFCNQYRALHAKPCRLVHNSASFRLQPRVSKFHLWGGFLLNSHQRYFDFTKIYANSSCEHDTDSTDKAESKGQENKKSTGSSPGSGRKEKQGKNNWWWLKGNNRWRWQPIIQAQEIGVLLIQLAIVMFVMRLLRPGIPLPGSEPRTSTTFVSVPYSEFLNKINSNQVQKVEVDGVHIMFKLKKDAINAGSVESIGELNSKLQDSDSLLRSVNPTKRIVYTTTRPSDIKTPYEKMVENDVEFGSPDKRSGGFLNSALRLGVRVPTLLISPWVDKGTVIHEPSGPTPYSQYEHSSIPATVKKLFNLRSNFLTKRDAWAGTFENYFYLRDTPRDDCPEKLPEVKMTLRPRGPKEDVSLTEFQIELIQLASQLNGDHVLNTYPDIGKTMTVGEANRYAEDAVERFLEAGRMALLAGANESALVTMRPSLTTRTSGDESSVASNQNSA</sequence>
<evidence type="ECO:0000313" key="5">
    <source>
        <dbReference type="EMBL" id="KAL2488642.1"/>
    </source>
</evidence>
<evidence type="ECO:0000256" key="3">
    <source>
        <dbReference type="SAM" id="MobiDB-lite"/>
    </source>
</evidence>
<keyword evidence="1" id="KW-0645">Protease</keyword>
<evidence type="ECO:0000256" key="1">
    <source>
        <dbReference type="ARBA" id="ARBA00022670"/>
    </source>
</evidence>
<accession>A0ABD1RJS8</accession>
<dbReference type="Pfam" id="PF04185">
    <property type="entry name" value="Phosphoesterase"/>
    <property type="match status" value="1"/>
</dbReference>
<dbReference type="PANTHER" id="PTHR31956:SF1">
    <property type="entry name" value="NON-SPECIFIC PHOSPHOLIPASE C1"/>
    <property type="match status" value="1"/>
</dbReference>
<organism evidence="5 6">
    <name type="scientific">Forsythia ovata</name>
    <dbReference type="NCBI Taxonomy" id="205694"/>
    <lineage>
        <taxon>Eukaryota</taxon>
        <taxon>Viridiplantae</taxon>
        <taxon>Streptophyta</taxon>
        <taxon>Embryophyta</taxon>
        <taxon>Tracheophyta</taxon>
        <taxon>Spermatophyta</taxon>
        <taxon>Magnoliopsida</taxon>
        <taxon>eudicotyledons</taxon>
        <taxon>Gunneridae</taxon>
        <taxon>Pentapetalae</taxon>
        <taxon>asterids</taxon>
        <taxon>lamiids</taxon>
        <taxon>Lamiales</taxon>
        <taxon>Oleaceae</taxon>
        <taxon>Forsythieae</taxon>
        <taxon>Forsythia</taxon>
    </lineage>
</organism>
<dbReference type="EMBL" id="JBFOLJ010000012">
    <property type="protein sequence ID" value="KAL2488642.1"/>
    <property type="molecule type" value="Genomic_DNA"/>
</dbReference>
<keyword evidence="2" id="KW-0378">Hydrolase</keyword>
<evidence type="ECO:0000259" key="4">
    <source>
        <dbReference type="Pfam" id="PF06480"/>
    </source>
</evidence>
<proteinExistence type="predicted"/>
<gene>
    <name evidence="5" type="ORF">Fot_41934</name>
</gene>
<dbReference type="Gene3D" id="3.40.720.10">
    <property type="entry name" value="Alkaline Phosphatase, subunit A"/>
    <property type="match status" value="1"/>
</dbReference>
<comment type="caution">
    <text evidence="5">The sequence shown here is derived from an EMBL/GenBank/DDBJ whole genome shotgun (WGS) entry which is preliminary data.</text>
</comment>
<protein>
    <submittedName>
        <fullName evidence="5">ATP-dependent zinc metalloprotease FTSH 7</fullName>
    </submittedName>
</protein>
<evidence type="ECO:0000256" key="2">
    <source>
        <dbReference type="ARBA" id="ARBA00022801"/>
    </source>
</evidence>
<dbReference type="AlphaFoldDB" id="A0ABD1RJS8"/>
<dbReference type="PANTHER" id="PTHR31956">
    <property type="entry name" value="NON-SPECIFIC PHOSPHOLIPASE C4-RELATED"/>
    <property type="match status" value="1"/>
</dbReference>
<name>A0ABD1RJS8_9LAMI</name>